<reference evidence="2 3" key="1">
    <citation type="journal article" date="2019" name="Fungal Biol. Biotechnol.">
        <title>Draft genome sequence of fastidious pathogen Ceratobasidium theobromae, which causes vascular-streak dieback in Theobroma cacao.</title>
        <authorList>
            <person name="Ali S.S."/>
            <person name="Asman A."/>
            <person name="Shao J."/>
            <person name="Firmansyah A.P."/>
            <person name="Susilo A.W."/>
            <person name="Rosmana A."/>
            <person name="McMahon P."/>
            <person name="Junaid M."/>
            <person name="Guest D."/>
            <person name="Kheng T.Y."/>
            <person name="Meinhardt L.W."/>
            <person name="Bailey B.A."/>
        </authorList>
    </citation>
    <scope>NUCLEOTIDE SEQUENCE [LARGE SCALE GENOMIC DNA]</scope>
    <source>
        <strain evidence="2 3">CT2</strain>
    </source>
</reference>
<feature type="compositionally biased region" description="Polar residues" evidence="1">
    <location>
        <begin position="150"/>
        <end position="188"/>
    </location>
</feature>
<gene>
    <name evidence="2" type="ORF">CTheo_4967</name>
</gene>
<sequence length="234" mass="24964">MIPLSTLRKAKRLSSLCVTPSIIEEREVEALLDSPTLPNTSAATNVLHAERKQAVPLSRTDSVLDHNAPAPQRCRCSGPLSPIPEVTTPISPSCGRKLTQHPTNVQGNPEIDTAEQSGPHQLQRFPTATTVAEDPDPLIGTRSYGMPVTPTGSKLQGTPPDSRSVNSPRSFGGTSPSHLLTSRTSVRASNMLRRTESTINASKLIIVVHEKDSKNDDANLVEVVTLPAGSTGET</sequence>
<keyword evidence="3" id="KW-1185">Reference proteome</keyword>
<dbReference type="EMBL" id="SSOP01000098">
    <property type="protein sequence ID" value="KAB5591578.1"/>
    <property type="molecule type" value="Genomic_DNA"/>
</dbReference>
<evidence type="ECO:0000256" key="1">
    <source>
        <dbReference type="SAM" id="MobiDB-lite"/>
    </source>
</evidence>
<dbReference type="AlphaFoldDB" id="A0A5N5QJB5"/>
<accession>A0A5N5QJB5</accession>
<dbReference type="Proteomes" id="UP000383932">
    <property type="component" value="Unassembled WGS sequence"/>
</dbReference>
<comment type="caution">
    <text evidence="2">The sequence shown here is derived from an EMBL/GenBank/DDBJ whole genome shotgun (WGS) entry which is preliminary data.</text>
</comment>
<proteinExistence type="predicted"/>
<organism evidence="2 3">
    <name type="scientific">Ceratobasidium theobromae</name>
    <dbReference type="NCBI Taxonomy" id="1582974"/>
    <lineage>
        <taxon>Eukaryota</taxon>
        <taxon>Fungi</taxon>
        <taxon>Dikarya</taxon>
        <taxon>Basidiomycota</taxon>
        <taxon>Agaricomycotina</taxon>
        <taxon>Agaricomycetes</taxon>
        <taxon>Cantharellales</taxon>
        <taxon>Ceratobasidiaceae</taxon>
        <taxon>Ceratobasidium</taxon>
    </lineage>
</organism>
<feature type="region of interest" description="Disordered" evidence="1">
    <location>
        <begin position="125"/>
        <end position="191"/>
    </location>
</feature>
<protein>
    <submittedName>
        <fullName evidence="2">Uncharacterized protein</fullName>
    </submittedName>
</protein>
<evidence type="ECO:0000313" key="3">
    <source>
        <dbReference type="Proteomes" id="UP000383932"/>
    </source>
</evidence>
<name>A0A5N5QJB5_9AGAM</name>
<evidence type="ECO:0000313" key="2">
    <source>
        <dbReference type="EMBL" id="KAB5591578.1"/>
    </source>
</evidence>